<organism evidence="1 2">
    <name type="scientific">Alloprevotella rava</name>
    <dbReference type="NCBI Taxonomy" id="671218"/>
    <lineage>
        <taxon>Bacteria</taxon>
        <taxon>Pseudomonadati</taxon>
        <taxon>Bacteroidota</taxon>
        <taxon>Bacteroidia</taxon>
        <taxon>Bacteroidales</taxon>
        <taxon>Prevotellaceae</taxon>
        <taxon>Alloprevotella</taxon>
    </lineage>
</organism>
<protein>
    <submittedName>
        <fullName evidence="1">Uncharacterized protein</fullName>
    </submittedName>
</protein>
<dbReference type="EMBL" id="JACICA010000004">
    <property type="protein sequence ID" value="MBB3702685.1"/>
    <property type="molecule type" value="Genomic_DNA"/>
</dbReference>
<dbReference type="AlphaFoldDB" id="A0A7W5Y1J0"/>
<dbReference type="InterPro" id="IPR009045">
    <property type="entry name" value="Zn_M74/Hedgehog-like"/>
</dbReference>
<dbReference type="RefSeq" id="WP_183696063.1">
    <property type="nucleotide sequence ID" value="NZ_JACICA010000004.1"/>
</dbReference>
<proteinExistence type="predicted"/>
<comment type="caution">
    <text evidence="1">The sequence shown here is derived from an EMBL/GenBank/DDBJ whole genome shotgun (WGS) entry which is preliminary data.</text>
</comment>
<dbReference type="Proteomes" id="UP000541425">
    <property type="component" value="Unassembled WGS sequence"/>
</dbReference>
<evidence type="ECO:0000313" key="1">
    <source>
        <dbReference type="EMBL" id="MBB3702685.1"/>
    </source>
</evidence>
<reference evidence="1 2" key="1">
    <citation type="submission" date="2020-08" db="EMBL/GenBank/DDBJ databases">
        <title>Genomic Encyclopedia of Type Strains, Phase IV (KMG-IV): sequencing the most valuable type-strain genomes for metagenomic binning, comparative biology and taxonomic classification.</title>
        <authorList>
            <person name="Goeker M."/>
        </authorList>
    </citation>
    <scope>NUCLEOTIDE SEQUENCE [LARGE SCALE GENOMIC DNA]</scope>
    <source>
        <strain evidence="1 2">DSM 22548</strain>
    </source>
</reference>
<dbReference type="InterPro" id="IPR043769">
    <property type="entry name" value="DUF5715"/>
</dbReference>
<sequence length="271" mass="30787">MRFTRLHFLGLFFTIVFILLIIKCTNPNLTLSHSLNAVDSVLTPNQKWNTDSILVQSAKVDSIFLRTRASIKLVTNDGQPVKNRVVSVPTFADAFPDMNDVQLATAQRLGLASVIANRSEAIKHSDKLVYIGDNPFYKVERLHQSIPYLVPRAATLLNEIARSFIDSCASKGVGFHKIVITSVTRTQEDVEKLRRFNSNASEQSCHLYGTTFDIGYNKFERVNDPDGTQRPTEWGTRLKSILAEVLNDQRRLGTCYIKYEYRKPCFHITCR</sequence>
<accession>A0A7W5Y1J0</accession>
<gene>
    <name evidence="1" type="ORF">FHS60_001148</name>
</gene>
<name>A0A7W5Y1J0_9BACT</name>
<evidence type="ECO:0000313" key="2">
    <source>
        <dbReference type="Proteomes" id="UP000541425"/>
    </source>
</evidence>
<dbReference type="SUPFAM" id="SSF55166">
    <property type="entry name" value="Hedgehog/DD-peptidase"/>
    <property type="match status" value="1"/>
</dbReference>
<dbReference type="Pfam" id="PF18979">
    <property type="entry name" value="DUF5715"/>
    <property type="match status" value="1"/>
</dbReference>